<comment type="subcellular location">
    <subcellularLocation>
        <location evidence="1">Membrane</location>
        <topology evidence="1">Single-pass membrane protein</topology>
    </subcellularLocation>
</comment>
<evidence type="ECO:0000256" key="10">
    <source>
        <dbReference type="SAM" id="MobiDB-lite"/>
    </source>
</evidence>
<dbReference type="InterPro" id="IPR036116">
    <property type="entry name" value="FN3_sf"/>
</dbReference>
<dbReference type="InterPro" id="IPR013098">
    <property type="entry name" value="Ig_I-set"/>
</dbReference>
<dbReference type="SMART" id="SM00409">
    <property type="entry name" value="IG"/>
    <property type="match status" value="2"/>
</dbReference>
<dbReference type="FunFam" id="2.60.40.10:FF:000093">
    <property type="entry name" value="Down syndrome cell adhesion molecule, isoform B"/>
    <property type="match status" value="1"/>
</dbReference>
<dbReference type="InterPro" id="IPR013783">
    <property type="entry name" value="Ig-like_fold"/>
</dbReference>
<evidence type="ECO:0000313" key="13">
    <source>
        <dbReference type="Proteomes" id="UP000675881"/>
    </source>
</evidence>
<evidence type="ECO:0000256" key="3">
    <source>
        <dbReference type="ARBA" id="ARBA00022729"/>
    </source>
</evidence>
<dbReference type="PANTHER" id="PTHR44170">
    <property type="entry name" value="PROTEIN SIDEKICK"/>
    <property type="match status" value="1"/>
</dbReference>
<dbReference type="PROSITE" id="PS50853">
    <property type="entry name" value="FN3"/>
    <property type="match status" value="4"/>
</dbReference>
<dbReference type="Pfam" id="PF25059">
    <property type="entry name" value="FN3_DSCAM-DSCAML_C"/>
    <property type="match status" value="1"/>
</dbReference>
<keyword evidence="8" id="KW-1015">Disulfide bond</keyword>
<name>A0A7R8CU32_LEPSM</name>
<organism evidence="12 13">
    <name type="scientific">Lepeophtheirus salmonis</name>
    <name type="common">Salmon louse</name>
    <name type="synonym">Caligus salmonis</name>
    <dbReference type="NCBI Taxonomy" id="72036"/>
    <lineage>
        <taxon>Eukaryota</taxon>
        <taxon>Metazoa</taxon>
        <taxon>Ecdysozoa</taxon>
        <taxon>Arthropoda</taxon>
        <taxon>Crustacea</taxon>
        <taxon>Multicrustacea</taxon>
        <taxon>Hexanauplia</taxon>
        <taxon>Copepoda</taxon>
        <taxon>Siphonostomatoida</taxon>
        <taxon>Caligidae</taxon>
        <taxon>Lepeophtheirus</taxon>
    </lineage>
</organism>
<dbReference type="Proteomes" id="UP000675881">
    <property type="component" value="Chromosome 4"/>
</dbReference>
<evidence type="ECO:0000256" key="2">
    <source>
        <dbReference type="ARBA" id="ARBA00022692"/>
    </source>
</evidence>
<feature type="transmembrane region" description="Helical" evidence="11">
    <location>
        <begin position="810"/>
        <end position="830"/>
    </location>
</feature>
<dbReference type="AlphaFoldDB" id="A0A7R8CU32"/>
<evidence type="ECO:0000313" key="12">
    <source>
        <dbReference type="EMBL" id="CAF2930459.1"/>
    </source>
</evidence>
<dbReference type="EMBL" id="HG994583">
    <property type="protein sequence ID" value="CAF2930459.1"/>
    <property type="molecule type" value="Genomic_DNA"/>
</dbReference>
<dbReference type="SMART" id="SM00060">
    <property type="entry name" value="FN3"/>
    <property type="match status" value="6"/>
</dbReference>
<dbReference type="PROSITE" id="PS50835">
    <property type="entry name" value="IG_LIKE"/>
    <property type="match status" value="1"/>
</dbReference>
<dbReference type="InterPro" id="IPR003961">
    <property type="entry name" value="FN3_dom"/>
</dbReference>
<dbReference type="Pfam" id="PF07679">
    <property type="entry name" value="I-set"/>
    <property type="match status" value="1"/>
</dbReference>
<feature type="compositionally biased region" description="Basic and acidic residues" evidence="10">
    <location>
        <begin position="945"/>
        <end position="959"/>
    </location>
</feature>
<evidence type="ECO:0000256" key="11">
    <source>
        <dbReference type="SAM" id="Phobius"/>
    </source>
</evidence>
<dbReference type="InterPro" id="IPR036179">
    <property type="entry name" value="Ig-like_dom_sf"/>
</dbReference>
<keyword evidence="9" id="KW-0393">Immunoglobulin domain</keyword>
<accession>A0A7R8CU32</accession>
<keyword evidence="3" id="KW-0732">Signal</keyword>
<evidence type="ECO:0000256" key="6">
    <source>
        <dbReference type="ARBA" id="ARBA00022989"/>
    </source>
</evidence>
<evidence type="ECO:0000256" key="4">
    <source>
        <dbReference type="ARBA" id="ARBA00022737"/>
    </source>
</evidence>
<dbReference type="FunFam" id="2.60.40.10:FF:000028">
    <property type="entry name" value="Neuronal cell adhesion molecule"/>
    <property type="match status" value="1"/>
</dbReference>
<dbReference type="Pfam" id="PF00041">
    <property type="entry name" value="fn3"/>
    <property type="match status" value="4"/>
</dbReference>
<dbReference type="InterPro" id="IPR003599">
    <property type="entry name" value="Ig_sub"/>
</dbReference>
<sequence length="985" mass="110668">MATPSVHPETSSLIKIVHLFALSSYTPLPFTLLHLCPHSNFSNKNLFESNCAPGLPSVNILPSARKQSHPCRLDAEPSSSFTSSSLEHIKIKEEILPKGMTSKLLIHNLHRDDSALFQCFASNQFGKAVRSIRLVVQEPPEVPNNPHIVSFSSRNANISWSKPYDGRSQITAYIIEYKMEKAENGVGVSGKTPILKLRAKEEIPEGPPTGIRAIANGSQSIIVTWRAPHPELRHGVILGYYLGYKVRNSSEPFRYQTLEMKHRHERRRKESLELILYHLKKYTEYSIVVQAYNGVGAGPRNPEIHIRTDEDVPSSPPSNVACTPLSSTSLLILWSPPQPSDMNGILKDYRVFYRPLREWEDNPLVRDLRTSGLKITLYDLDKYQNYTIQVVASTRIGEGLRSRSIYCKTKEDIPGAPQNIKALSLDQHSILISWLPPLTPNGRIIHHSVFMKTMEEGRQFTQNFEVYPPSTTYTIRGLNQNQPYSFWVTCSTIEGQGLESEIVTETPSLPIPASIASFSQSMFGAINEEIFFPCISIGKPKPSISWTFNGEDLRPSSRILVDQTRDNSLWITALELSDSGNYSCMVKNHFGSDSILIYLTVKKSRNNGVPPAPPTLSVVQTTPSSITLGWTPSADGGSPLLGYRIHHHREFGDWDRTDINPLNNSFTLKNLRCGTHYQFYIQGVNDFGVGERTETVSARTRGTSPIAPFMKTLLAFVVEYRKSEKLLQDSSTSWILVNNNVKMTEDRTFAVLDLSPQTAYSLRITAHNSAGSTIEEYSFITLTFTGATIAPKLMIHSGYGGIGFLLSPGFLFSFFSVILLAVIIGVIVRLKWPLFQRSRGSDPNNIMPQHLCSNNESDKQIILPQSISEETRNIQNEYLLDGFCPPSKSYGTLGRKKTYGKPIILQHHHHHVHHPGNFYSEDSNIDPVEDSELEATQQQYYRHYIPDDPGMRDTQPKEESTDETEVMGTDGNWIPLTHLIGAQRL</sequence>
<evidence type="ECO:0000256" key="7">
    <source>
        <dbReference type="ARBA" id="ARBA00023136"/>
    </source>
</evidence>
<evidence type="ECO:0000256" key="1">
    <source>
        <dbReference type="ARBA" id="ARBA00004167"/>
    </source>
</evidence>
<dbReference type="SUPFAM" id="SSF49265">
    <property type="entry name" value="Fibronectin type III"/>
    <property type="match status" value="3"/>
</dbReference>
<gene>
    <name evidence="12" type="ORF">LSAA_9278</name>
</gene>
<reference evidence="12" key="1">
    <citation type="submission" date="2021-02" db="EMBL/GenBank/DDBJ databases">
        <authorList>
            <person name="Bekaert M."/>
        </authorList>
    </citation>
    <scope>NUCLEOTIDE SEQUENCE</scope>
    <source>
        <strain evidence="12">IoA-00</strain>
    </source>
</reference>
<dbReference type="CDD" id="cd00063">
    <property type="entry name" value="FN3"/>
    <property type="match status" value="5"/>
</dbReference>
<keyword evidence="4" id="KW-0677">Repeat</keyword>
<keyword evidence="13" id="KW-1185">Reference proteome</keyword>
<keyword evidence="6 11" id="KW-1133">Transmembrane helix</keyword>
<proteinExistence type="predicted"/>
<dbReference type="InterPro" id="IPR007110">
    <property type="entry name" value="Ig-like_dom"/>
</dbReference>
<keyword evidence="5" id="KW-0130">Cell adhesion</keyword>
<dbReference type="GO" id="GO:0009653">
    <property type="term" value="P:anatomical structure morphogenesis"/>
    <property type="evidence" value="ECO:0007669"/>
    <property type="project" value="UniProtKB-ARBA"/>
</dbReference>
<dbReference type="GO" id="GO:0098609">
    <property type="term" value="P:cell-cell adhesion"/>
    <property type="evidence" value="ECO:0007669"/>
    <property type="project" value="TreeGrafter"/>
</dbReference>
<dbReference type="SMART" id="SM00408">
    <property type="entry name" value="IGc2"/>
    <property type="match status" value="1"/>
</dbReference>
<feature type="region of interest" description="Disordered" evidence="10">
    <location>
        <begin position="945"/>
        <end position="970"/>
    </location>
</feature>
<keyword evidence="2 11" id="KW-0812">Transmembrane</keyword>
<evidence type="ECO:0000256" key="8">
    <source>
        <dbReference type="ARBA" id="ARBA00023157"/>
    </source>
</evidence>
<evidence type="ECO:0000256" key="5">
    <source>
        <dbReference type="ARBA" id="ARBA00022889"/>
    </source>
</evidence>
<dbReference type="OrthoDB" id="6345083at2759"/>
<dbReference type="GO" id="GO:0016020">
    <property type="term" value="C:membrane"/>
    <property type="evidence" value="ECO:0007669"/>
    <property type="project" value="UniProtKB-SubCell"/>
</dbReference>
<dbReference type="Gene3D" id="2.60.40.10">
    <property type="entry name" value="Immunoglobulins"/>
    <property type="match status" value="8"/>
</dbReference>
<dbReference type="GO" id="GO:0030154">
    <property type="term" value="P:cell differentiation"/>
    <property type="evidence" value="ECO:0007669"/>
    <property type="project" value="UniProtKB-ARBA"/>
</dbReference>
<dbReference type="InterPro" id="IPR003598">
    <property type="entry name" value="Ig_sub2"/>
</dbReference>
<dbReference type="SUPFAM" id="SSF48726">
    <property type="entry name" value="Immunoglobulin"/>
    <property type="match status" value="2"/>
</dbReference>
<evidence type="ECO:0000256" key="9">
    <source>
        <dbReference type="ARBA" id="ARBA00023319"/>
    </source>
</evidence>
<keyword evidence="7 11" id="KW-0472">Membrane</keyword>
<protein>
    <submittedName>
        <fullName evidence="12">(salmon louse) hypothetical protein</fullName>
    </submittedName>
</protein>
<dbReference type="FunFam" id="2.60.40.10:FF:000032">
    <property type="entry name" value="palladin isoform X1"/>
    <property type="match status" value="1"/>
</dbReference>
<dbReference type="PANTHER" id="PTHR44170:SF56">
    <property type="entry name" value="FIBRONECTIN TYPE-III DOMAIN-CONTAINING PROTEIN"/>
    <property type="match status" value="1"/>
</dbReference>
<dbReference type="InterPro" id="IPR056754">
    <property type="entry name" value="DSCAM/DSCAML_C"/>
</dbReference>